<evidence type="ECO:0000256" key="4">
    <source>
        <dbReference type="ARBA" id="ARBA00022475"/>
    </source>
</evidence>
<dbReference type="PROSITE" id="PS50113">
    <property type="entry name" value="PAC"/>
    <property type="match status" value="5"/>
</dbReference>
<dbReference type="PROSITE" id="PS50109">
    <property type="entry name" value="HIS_KIN"/>
    <property type="match status" value="1"/>
</dbReference>
<feature type="domain" description="PAC" evidence="16">
    <location>
        <begin position="747"/>
        <end position="799"/>
    </location>
</feature>
<dbReference type="SUPFAM" id="SSF55874">
    <property type="entry name" value="ATPase domain of HSP90 chaperone/DNA topoisomerase II/histidine kinase"/>
    <property type="match status" value="1"/>
</dbReference>
<dbReference type="Proteomes" id="UP000886191">
    <property type="component" value="Unassembled WGS sequence"/>
</dbReference>
<feature type="domain" description="PAC" evidence="16">
    <location>
        <begin position="225"/>
        <end position="278"/>
    </location>
</feature>
<dbReference type="PANTHER" id="PTHR43304">
    <property type="entry name" value="PHYTOCHROME-LIKE PROTEIN CPH1"/>
    <property type="match status" value="1"/>
</dbReference>
<feature type="domain" description="PAC" evidence="16">
    <location>
        <begin position="354"/>
        <end position="406"/>
    </location>
</feature>
<keyword evidence="13" id="KW-0472">Membrane</keyword>
<dbReference type="GO" id="GO:0005886">
    <property type="term" value="C:plasma membrane"/>
    <property type="evidence" value="ECO:0007669"/>
    <property type="project" value="UniProtKB-SubCell"/>
</dbReference>
<dbReference type="SUPFAM" id="SSF55785">
    <property type="entry name" value="PYP-like sensor domain (PAS domain)"/>
    <property type="match status" value="6"/>
</dbReference>
<gene>
    <name evidence="17" type="ORF">ENH87_00690</name>
</gene>
<evidence type="ECO:0000256" key="11">
    <source>
        <dbReference type="ARBA" id="ARBA00022777"/>
    </source>
</evidence>
<keyword evidence="11" id="KW-0418">Kinase</keyword>
<dbReference type="PROSITE" id="PS50112">
    <property type="entry name" value="PAS"/>
    <property type="match status" value="3"/>
</dbReference>
<evidence type="ECO:0000256" key="3">
    <source>
        <dbReference type="ARBA" id="ARBA00012438"/>
    </source>
</evidence>
<dbReference type="Pfam" id="PF13426">
    <property type="entry name" value="PAS_9"/>
    <property type="match status" value="1"/>
</dbReference>
<comment type="catalytic activity">
    <reaction evidence="1">
        <text>ATP + protein L-histidine = ADP + protein N-phospho-L-histidine.</text>
        <dbReference type="EC" id="2.7.13.3"/>
    </reaction>
</comment>
<sequence>MKENMPNTNKDYYLKKELYSLLKTDDKIFDFIQNVCLDGLWFWDLEEPENEWMNPVFWKTLGYNPDDMPHSPTAWQDIINKDDLKLAIDNLNKHLSDENHTYDQIVRYRHKDGHIVWIRCKGNAIQDENGKPIRMLGIHYEITSFKNNEFRYKSLIEGTNVGTWEWNVQTGATVFNERWAEIVGYTLDDLSPISIETWMKLAHPDDLEESGKRLNECFEKKQEFYAFEARMKHKNGHWVWVYDHGKVFEWTEDGKPLWMYGTHQDITQRKLKEEKHNRLSERLFIATNTSGIGIWDYDVVNNVLEWDDIMFQIYGVAKGSFSGTYDSWQNRLHPDDRTQAEKDLQMAISGEKEFDTEFRIVWPDQSIHFIKARANVQRDATGNTFRIIGTNWDITNQKLAEAESNESNKRNRIFVEQAPHAIAMFDKNMCYMAASQQWVKDYNLSGKQLIGQSHYEIFPEIGDDWKKIHQECLQGAINQVDEAYFERADGTDQWITWDVRPWYISDTNIGGLIMYTADITHIKKKDADKRRIEEILDRTNEVARIGTWEVDLISDKILWSRVTKEIHEVPQDYEPKLEGAINFFKEGKSRSKIQQVVTEAIDMGTPYDVEVELVTAKGNVIWARAIGQSEFHQGKCKRLYGVFQDIDKVKRTELELNTANEELKAIFNSGYVSIIGTNTEGLITHFNAGAETLLQYSADEIINLKTPKVLHVKEEVMARGQELTKLLGKEISGFDVLVELAKERQYESREWTYVRKDGSTFPVQLIVTAIKNNKNEITGFLGIAADITERKKVENEIRSLLSITQKQNDRLKNFAHIVSHNLRSHSGGISSLIEFLQLEHPDLANDELVTLLNSSAENLKQTIEDLTEIVKVNLTNEKLEHIQLSKVIEKNIKSLSSQISRAGIKIINNIPDAIQIQGISAYTDSIVLNMITNAIKYKSEARESFLRIYYEEDKSTITLFFQDNGLGIDLNKHGDKLFGMYKTFHRHDDSRGIGLFITKNQVESMGGRIKVESEVNIGTTFKIIMKK</sequence>
<keyword evidence="12" id="KW-1133">Transmembrane helix</keyword>
<dbReference type="AlphaFoldDB" id="A0A831QM41"/>
<dbReference type="EC" id="2.7.13.3" evidence="3"/>
<keyword evidence="8" id="KW-0812">Transmembrane</keyword>
<dbReference type="FunFam" id="2.10.70.100:FF:000001">
    <property type="entry name" value="Sensory transduction histidine kinase"/>
    <property type="match status" value="1"/>
</dbReference>
<dbReference type="InterPro" id="IPR013656">
    <property type="entry name" value="PAS_4"/>
</dbReference>
<keyword evidence="4" id="KW-1003">Cell membrane</keyword>
<feature type="domain" description="PAC" evidence="16">
    <location>
        <begin position="607"/>
        <end position="658"/>
    </location>
</feature>
<protein>
    <recommendedName>
        <fullName evidence="3">histidine kinase</fullName>
        <ecNumber evidence="3">2.7.13.3</ecNumber>
    </recommendedName>
</protein>
<reference evidence="17" key="1">
    <citation type="journal article" date="2020" name="mSystems">
        <title>Genome- and Community-Level Interaction Insights into Carbon Utilization and Element Cycling Functions of Hydrothermarchaeota in Hydrothermal Sediment.</title>
        <authorList>
            <person name="Zhou Z."/>
            <person name="Liu Y."/>
            <person name="Xu W."/>
            <person name="Pan J."/>
            <person name="Luo Z.H."/>
            <person name="Li M."/>
        </authorList>
    </citation>
    <scope>NUCLEOTIDE SEQUENCE [LARGE SCALE GENOMIC DNA]</scope>
    <source>
        <strain evidence="17">HyVt-345</strain>
    </source>
</reference>
<evidence type="ECO:0000259" key="16">
    <source>
        <dbReference type="PROSITE" id="PS50113"/>
    </source>
</evidence>
<keyword evidence="7" id="KW-0808">Transferase</keyword>
<evidence type="ECO:0000256" key="12">
    <source>
        <dbReference type="ARBA" id="ARBA00022989"/>
    </source>
</evidence>
<evidence type="ECO:0000256" key="7">
    <source>
        <dbReference type="ARBA" id="ARBA00022679"/>
    </source>
</evidence>
<dbReference type="CDD" id="cd00130">
    <property type="entry name" value="PAS"/>
    <property type="match status" value="5"/>
</dbReference>
<comment type="caution">
    <text evidence="17">The sequence shown here is derived from an EMBL/GenBank/DDBJ whole genome shotgun (WGS) entry which is preliminary data.</text>
</comment>
<feature type="domain" description="PAS" evidence="15">
    <location>
        <begin position="148"/>
        <end position="221"/>
    </location>
</feature>
<evidence type="ECO:0000256" key="2">
    <source>
        <dbReference type="ARBA" id="ARBA00004429"/>
    </source>
</evidence>
<dbReference type="InterPro" id="IPR000700">
    <property type="entry name" value="PAS-assoc_C"/>
</dbReference>
<dbReference type="InterPro" id="IPR004358">
    <property type="entry name" value="Sig_transdc_His_kin-like_C"/>
</dbReference>
<dbReference type="InterPro" id="IPR005467">
    <property type="entry name" value="His_kinase_dom"/>
</dbReference>
<evidence type="ECO:0000256" key="13">
    <source>
        <dbReference type="ARBA" id="ARBA00023136"/>
    </source>
</evidence>
<proteinExistence type="predicted"/>
<dbReference type="InterPro" id="IPR013655">
    <property type="entry name" value="PAS_fold_3"/>
</dbReference>
<dbReference type="InterPro" id="IPR003594">
    <property type="entry name" value="HATPase_dom"/>
</dbReference>
<dbReference type="EMBL" id="DRGL01000007">
    <property type="protein sequence ID" value="HEA19422.1"/>
    <property type="molecule type" value="Genomic_DNA"/>
</dbReference>
<evidence type="ECO:0000256" key="5">
    <source>
        <dbReference type="ARBA" id="ARBA00022519"/>
    </source>
</evidence>
<dbReference type="PRINTS" id="PR00344">
    <property type="entry name" value="BCTRLSENSOR"/>
</dbReference>
<dbReference type="GO" id="GO:0000166">
    <property type="term" value="F:nucleotide binding"/>
    <property type="evidence" value="ECO:0007669"/>
    <property type="project" value="UniProtKB-KW"/>
</dbReference>
<feature type="domain" description="PAS" evidence="15">
    <location>
        <begin position="659"/>
        <end position="703"/>
    </location>
</feature>
<evidence type="ECO:0000256" key="9">
    <source>
        <dbReference type="ARBA" id="ARBA00022737"/>
    </source>
</evidence>
<dbReference type="InterPro" id="IPR035965">
    <property type="entry name" value="PAS-like_dom_sf"/>
</dbReference>
<dbReference type="SMART" id="SM00387">
    <property type="entry name" value="HATPase_c"/>
    <property type="match status" value="1"/>
</dbReference>
<feature type="domain" description="PAC" evidence="16">
    <location>
        <begin position="102"/>
        <end position="154"/>
    </location>
</feature>
<keyword evidence="10" id="KW-0547">Nucleotide-binding</keyword>
<dbReference type="Gene3D" id="3.30.450.20">
    <property type="entry name" value="PAS domain"/>
    <property type="match status" value="6"/>
</dbReference>
<keyword evidence="5" id="KW-0997">Cell inner membrane</keyword>
<dbReference type="NCBIfam" id="TIGR00229">
    <property type="entry name" value="sensory_box"/>
    <property type="match status" value="4"/>
</dbReference>
<dbReference type="InterPro" id="IPR036890">
    <property type="entry name" value="HATPase_C_sf"/>
</dbReference>
<dbReference type="SMART" id="SM00091">
    <property type="entry name" value="PAS"/>
    <property type="match status" value="5"/>
</dbReference>
<evidence type="ECO:0000313" key="17">
    <source>
        <dbReference type="EMBL" id="HEA19422.1"/>
    </source>
</evidence>
<dbReference type="PANTHER" id="PTHR43304:SF1">
    <property type="entry name" value="PAC DOMAIN-CONTAINING PROTEIN"/>
    <property type="match status" value="1"/>
</dbReference>
<keyword evidence="9" id="KW-0677">Repeat</keyword>
<dbReference type="SMART" id="SM00086">
    <property type="entry name" value="PAC"/>
    <property type="match status" value="5"/>
</dbReference>
<dbReference type="Pfam" id="PF08447">
    <property type="entry name" value="PAS_3"/>
    <property type="match status" value="3"/>
</dbReference>
<keyword evidence="6" id="KW-0597">Phosphoprotein</keyword>
<name>A0A831QM41_9FLAO</name>
<evidence type="ECO:0000259" key="15">
    <source>
        <dbReference type="PROSITE" id="PS50112"/>
    </source>
</evidence>
<dbReference type="GO" id="GO:0004673">
    <property type="term" value="F:protein histidine kinase activity"/>
    <property type="evidence" value="ECO:0007669"/>
    <property type="project" value="UniProtKB-EC"/>
</dbReference>
<dbReference type="InterPro" id="IPR000014">
    <property type="entry name" value="PAS"/>
</dbReference>
<evidence type="ECO:0000256" key="6">
    <source>
        <dbReference type="ARBA" id="ARBA00022553"/>
    </source>
</evidence>
<accession>A0A831QM41</accession>
<feature type="domain" description="Histidine kinase" evidence="14">
    <location>
        <begin position="817"/>
        <end position="1027"/>
    </location>
</feature>
<evidence type="ECO:0000256" key="10">
    <source>
        <dbReference type="ARBA" id="ARBA00022741"/>
    </source>
</evidence>
<dbReference type="InterPro" id="IPR001610">
    <property type="entry name" value="PAC"/>
</dbReference>
<comment type="subcellular location">
    <subcellularLocation>
        <location evidence="2">Cell inner membrane</location>
        <topology evidence="2">Multi-pass membrane protein</topology>
    </subcellularLocation>
</comment>
<dbReference type="Gene3D" id="3.30.565.10">
    <property type="entry name" value="Histidine kinase-like ATPase, C-terminal domain"/>
    <property type="match status" value="1"/>
</dbReference>
<evidence type="ECO:0000256" key="1">
    <source>
        <dbReference type="ARBA" id="ARBA00000085"/>
    </source>
</evidence>
<organism evidence="17">
    <name type="scientific">Pricia antarctica</name>
    <dbReference type="NCBI Taxonomy" id="641691"/>
    <lineage>
        <taxon>Bacteria</taxon>
        <taxon>Pseudomonadati</taxon>
        <taxon>Bacteroidota</taxon>
        <taxon>Flavobacteriia</taxon>
        <taxon>Flavobacteriales</taxon>
        <taxon>Flavobacteriaceae</taxon>
        <taxon>Pricia</taxon>
    </lineage>
</organism>
<dbReference type="Pfam" id="PF02518">
    <property type="entry name" value="HATPase_c"/>
    <property type="match status" value="1"/>
</dbReference>
<dbReference type="Pfam" id="PF08448">
    <property type="entry name" value="PAS_4"/>
    <property type="match status" value="1"/>
</dbReference>
<dbReference type="InterPro" id="IPR052162">
    <property type="entry name" value="Sensor_kinase/Photoreceptor"/>
</dbReference>
<evidence type="ECO:0000259" key="14">
    <source>
        <dbReference type="PROSITE" id="PS50109"/>
    </source>
</evidence>
<feature type="domain" description="PAS" evidence="15">
    <location>
        <begin position="279"/>
        <end position="351"/>
    </location>
</feature>
<evidence type="ECO:0000256" key="8">
    <source>
        <dbReference type="ARBA" id="ARBA00022692"/>
    </source>
</evidence>
<dbReference type="Gene3D" id="2.10.70.100">
    <property type="match status" value="1"/>
</dbReference>